<dbReference type="CDD" id="cd00093">
    <property type="entry name" value="HTH_XRE"/>
    <property type="match status" value="1"/>
</dbReference>
<evidence type="ECO:0000313" key="1">
    <source>
        <dbReference type="EMBL" id="MPM20898.1"/>
    </source>
</evidence>
<name>A0A644XYM4_9ZZZZ</name>
<proteinExistence type="predicted"/>
<dbReference type="AlphaFoldDB" id="A0A644XYM4"/>
<organism evidence="1">
    <name type="scientific">bioreactor metagenome</name>
    <dbReference type="NCBI Taxonomy" id="1076179"/>
    <lineage>
        <taxon>unclassified sequences</taxon>
        <taxon>metagenomes</taxon>
        <taxon>ecological metagenomes</taxon>
    </lineage>
</organism>
<sequence>MKSRCLYPTDKGYIHYGGRGIKLCSEWHSFVPFYEWAIKNGYRDDLTIERINVNGDYEPSNCTFIPRCDQAKNKTNTVRIYDSTGNGLSIKELSLMLGISQKTIYDWRKNEGIKTLEDFQARAKIMWGTKGVKKKHE</sequence>
<dbReference type="EMBL" id="VSSQ01003480">
    <property type="protein sequence ID" value="MPM20898.1"/>
    <property type="molecule type" value="Genomic_DNA"/>
</dbReference>
<accession>A0A644XYM4</accession>
<comment type="caution">
    <text evidence="1">The sequence shown here is derived from an EMBL/GenBank/DDBJ whole genome shotgun (WGS) entry which is preliminary data.</text>
</comment>
<gene>
    <name evidence="1" type="ORF">SDC9_67336</name>
</gene>
<protein>
    <submittedName>
        <fullName evidence="1">Uncharacterized protein</fullName>
    </submittedName>
</protein>
<dbReference type="InterPro" id="IPR001387">
    <property type="entry name" value="Cro/C1-type_HTH"/>
</dbReference>
<reference evidence="1" key="1">
    <citation type="submission" date="2019-08" db="EMBL/GenBank/DDBJ databases">
        <authorList>
            <person name="Kucharzyk K."/>
            <person name="Murdoch R.W."/>
            <person name="Higgins S."/>
            <person name="Loffler F."/>
        </authorList>
    </citation>
    <scope>NUCLEOTIDE SEQUENCE</scope>
</reference>